<evidence type="ECO:0000256" key="4">
    <source>
        <dbReference type="ARBA" id="ARBA00023163"/>
    </source>
</evidence>
<evidence type="ECO:0000256" key="1">
    <source>
        <dbReference type="ARBA" id="ARBA00022553"/>
    </source>
</evidence>
<dbReference type="InterPro" id="IPR011006">
    <property type="entry name" value="CheY-like_superfamily"/>
</dbReference>
<dbReference type="Proteomes" id="UP000255277">
    <property type="component" value="Unassembled WGS sequence"/>
</dbReference>
<proteinExistence type="predicted"/>
<dbReference type="SUPFAM" id="SSF52172">
    <property type="entry name" value="CheY-like"/>
    <property type="match status" value="1"/>
</dbReference>
<evidence type="ECO:0000313" key="6">
    <source>
        <dbReference type="Proteomes" id="UP000255277"/>
    </source>
</evidence>
<keyword evidence="4" id="KW-0804">Transcription</keyword>
<keyword evidence="1" id="KW-0597">Phosphoprotein</keyword>
<gene>
    <name evidence="5" type="primary">arlR_2</name>
    <name evidence="5" type="ORF">NCTC12195_02504</name>
</gene>
<dbReference type="GO" id="GO:0003677">
    <property type="term" value="F:DNA binding"/>
    <property type="evidence" value="ECO:0007669"/>
    <property type="project" value="UniProtKB-KW"/>
</dbReference>
<evidence type="ECO:0000313" key="5">
    <source>
        <dbReference type="EMBL" id="SUM33051.1"/>
    </source>
</evidence>
<evidence type="ECO:0000256" key="2">
    <source>
        <dbReference type="ARBA" id="ARBA00023015"/>
    </source>
</evidence>
<evidence type="ECO:0000256" key="3">
    <source>
        <dbReference type="ARBA" id="ARBA00023125"/>
    </source>
</evidence>
<keyword evidence="3" id="KW-0238">DNA-binding</keyword>
<name>A0A380FHZ0_STAGA</name>
<dbReference type="EMBL" id="UHDK01000001">
    <property type="protein sequence ID" value="SUM33051.1"/>
    <property type="molecule type" value="Genomic_DNA"/>
</dbReference>
<accession>A0A380FHZ0</accession>
<reference evidence="5 6" key="1">
    <citation type="submission" date="2018-06" db="EMBL/GenBank/DDBJ databases">
        <authorList>
            <consortium name="Pathogen Informatics"/>
            <person name="Doyle S."/>
        </authorList>
    </citation>
    <scope>NUCLEOTIDE SEQUENCE [LARGE SCALE GENOMIC DNA]</scope>
    <source>
        <strain evidence="5 6">NCTC12195</strain>
    </source>
</reference>
<sequence>MTKILIVEDEQNLARFIELELEHENYTVDIENDGKIRSRKGINKQL</sequence>
<protein>
    <submittedName>
        <fullName evidence="5">Response regulator ArlR</fullName>
    </submittedName>
</protein>
<dbReference type="AlphaFoldDB" id="A0A380FHZ0"/>
<organism evidence="5 6">
    <name type="scientific">Staphylococcus gallinarum</name>
    <dbReference type="NCBI Taxonomy" id="1293"/>
    <lineage>
        <taxon>Bacteria</taxon>
        <taxon>Bacillati</taxon>
        <taxon>Bacillota</taxon>
        <taxon>Bacilli</taxon>
        <taxon>Bacillales</taxon>
        <taxon>Staphylococcaceae</taxon>
        <taxon>Staphylococcus</taxon>
    </lineage>
</organism>
<keyword evidence="2" id="KW-0805">Transcription regulation</keyword>
<dbReference type="Gene3D" id="3.40.50.2300">
    <property type="match status" value="1"/>
</dbReference>